<dbReference type="CDD" id="cd05242">
    <property type="entry name" value="SDR_a8"/>
    <property type="match status" value="1"/>
</dbReference>
<dbReference type="SUPFAM" id="SSF51735">
    <property type="entry name" value="NAD(P)-binding Rossmann-fold domains"/>
    <property type="match status" value="1"/>
</dbReference>
<protein>
    <submittedName>
        <fullName evidence="4">TIGR01777 family protein</fullName>
    </submittedName>
</protein>
<feature type="domain" description="NAD-dependent epimerase/dehydratase" evidence="2">
    <location>
        <begin position="3"/>
        <end position="226"/>
    </location>
</feature>
<dbReference type="EMBL" id="JABAIK010000001">
    <property type="protein sequence ID" value="NLS11605.1"/>
    <property type="molecule type" value="Genomic_DNA"/>
</dbReference>
<dbReference type="Proteomes" id="UP000535589">
    <property type="component" value="Unassembled WGS sequence"/>
</dbReference>
<sequence>MKILLTGGTGFIGAELLKHLTTWEVVLLTRDIGAAQKKLQHTDIGNIKYIENLALLDSLDGFDAVVNLAGEPIANKRWSEAQKQKICDSRWQTTAQIVELIQASQTPPSVFISGSAVGYYGDQKAHPFDETLHVESDAFAHQVCTEWERIALHAQSERTRVCVIRTGVVLGLDGGALKKMWLPYQLGLGGPIGQGEQYIPWIHLLDQIGAILYLLETTQAHGIFNLCAPHPVTNAMFSKTLAKTLHRPHLLTTPKWGIRLLLGEGACLLLDSLRAKPKRLTEIGFQFSFSHLEPALKNLVSLSNKG</sequence>
<comment type="similarity">
    <text evidence="1">Belongs to the NAD(P)-dependent epimerase/dehydratase family. SDR39U1 subfamily.</text>
</comment>
<keyword evidence="5" id="KW-1185">Reference proteome</keyword>
<evidence type="ECO:0000259" key="2">
    <source>
        <dbReference type="Pfam" id="PF01370"/>
    </source>
</evidence>
<proteinExistence type="inferred from homology"/>
<organism evidence="4 5">
    <name type="scientific">Vibrio agarilyticus</name>
    <dbReference type="NCBI Taxonomy" id="2726741"/>
    <lineage>
        <taxon>Bacteria</taxon>
        <taxon>Pseudomonadati</taxon>
        <taxon>Pseudomonadota</taxon>
        <taxon>Gammaproteobacteria</taxon>
        <taxon>Vibrionales</taxon>
        <taxon>Vibrionaceae</taxon>
        <taxon>Vibrio</taxon>
    </lineage>
</organism>
<dbReference type="Gene3D" id="3.40.50.720">
    <property type="entry name" value="NAD(P)-binding Rossmann-like Domain"/>
    <property type="match status" value="1"/>
</dbReference>
<dbReference type="Pfam" id="PF01370">
    <property type="entry name" value="Epimerase"/>
    <property type="match status" value="1"/>
</dbReference>
<accession>A0A7X8YFK4</accession>
<dbReference type="AlphaFoldDB" id="A0A7X8YFK4"/>
<name>A0A7X8YFK4_9VIBR</name>
<comment type="caution">
    <text evidence="4">The sequence shown here is derived from an EMBL/GenBank/DDBJ whole genome shotgun (WGS) entry which is preliminary data.</text>
</comment>
<dbReference type="InterPro" id="IPR010099">
    <property type="entry name" value="SDR39U1"/>
</dbReference>
<evidence type="ECO:0000256" key="1">
    <source>
        <dbReference type="ARBA" id="ARBA00009353"/>
    </source>
</evidence>
<dbReference type="NCBIfam" id="TIGR01777">
    <property type="entry name" value="yfcH"/>
    <property type="match status" value="1"/>
</dbReference>
<reference evidence="4 5" key="1">
    <citation type="submission" date="2020-04" db="EMBL/GenBank/DDBJ databases">
        <title>Vibrio sp. SM6, a novel species isolated from seawater.</title>
        <authorList>
            <person name="Wang X."/>
        </authorList>
    </citation>
    <scope>NUCLEOTIDE SEQUENCE [LARGE SCALE GENOMIC DNA]</scope>
    <source>
        <strain evidence="4 5">SM6</strain>
    </source>
</reference>
<dbReference type="InterPro" id="IPR001509">
    <property type="entry name" value="Epimerase_deHydtase"/>
</dbReference>
<gene>
    <name evidence="4" type="ORF">HGP28_01705</name>
</gene>
<dbReference type="InterPro" id="IPR036291">
    <property type="entry name" value="NAD(P)-bd_dom_sf"/>
</dbReference>
<dbReference type="PANTHER" id="PTHR11092">
    <property type="entry name" value="SUGAR NUCLEOTIDE EPIMERASE RELATED"/>
    <property type="match status" value="1"/>
</dbReference>
<dbReference type="PANTHER" id="PTHR11092:SF0">
    <property type="entry name" value="EPIMERASE FAMILY PROTEIN SDR39U1"/>
    <property type="match status" value="1"/>
</dbReference>
<evidence type="ECO:0000259" key="3">
    <source>
        <dbReference type="Pfam" id="PF08338"/>
    </source>
</evidence>
<evidence type="ECO:0000313" key="5">
    <source>
        <dbReference type="Proteomes" id="UP000535589"/>
    </source>
</evidence>
<dbReference type="RefSeq" id="WP_168834695.1">
    <property type="nucleotide sequence ID" value="NZ_JABAIK010000001.1"/>
</dbReference>
<dbReference type="Pfam" id="PF08338">
    <property type="entry name" value="DUF1731"/>
    <property type="match status" value="1"/>
</dbReference>
<dbReference type="InterPro" id="IPR013549">
    <property type="entry name" value="DUF1731"/>
</dbReference>
<feature type="domain" description="DUF1731" evidence="3">
    <location>
        <begin position="253"/>
        <end position="299"/>
    </location>
</feature>
<evidence type="ECO:0000313" key="4">
    <source>
        <dbReference type="EMBL" id="NLS11605.1"/>
    </source>
</evidence>